<dbReference type="SUPFAM" id="SSF51905">
    <property type="entry name" value="FAD/NAD(P)-binding domain"/>
    <property type="match status" value="2"/>
</dbReference>
<comment type="similarity">
    <text evidence="1">Belongs to the FAD-binding monooxygenase family.</text>
</comment>
<accession>A0ABU8T675</accession>
<feature type="compositionally biased region" description="Basic and acidic residues" evidence="5">
    <location>
        <begin position="1"/>
        <end position="10"/>
    </location>
</feature>
<dbReference type="Gene3D" id="3.50.50.60">
    <property type="entry name" value="FAD/NAD(P)-binding domain"/>
    <property type="match status" value="2"/>
</dbReference>
<dbReference type="Pfam" id="PF00743">
    <property type="entry name" value="FMO-like"/>
    <property type="match status" value="1"/>
</dbReference>
<dbReference type="PANTHER" id="PTHR42877">
    <property type="entry name" value="L-ORNITHINE N(5)-MONOOXYGENASE-RELATED"/>
    <property type="match status" value="1"/>
</dbReference>
<feature type="region of interest" description="Disordered" evidence="5">
    <location>
        <begin position="46"/>
        <end position="74"/>
    </location>
</feature>
<keyword evidence="4" id="KW-0560">Oxidoreductase</keyword>
<protein>
    <submittedName>
        <fullName evidence="6">FAD-dependent oxidoreductase</fullName>
    </submittedName>
</protein>
<proteinExistence type="inferred from homology"/>
<dbReference type="InterPro" id="IPR020946">
    <property type="entry name" value="Flavin_mOase-like"/>
</dbReference>
<keyword evidence="3" id="KW-0274">FAD</keyword>
<evidence type="ECO:0000256" key="4">
    <source>
        <dbReference type="ARBA" id="ARBA00023002"/>
    </source>
</evidence>
<dbReference type="EMBL" id="JBBJUP010000007">
    <property type="protein sequence ID" value="MEJ8279458.1"/>
    <property type="molecule type" value="Genomic_DNA"/>
</dbReference>
<dbReference type="InterPro" id="IPR036188">
    <property type="entry name" value="FAD/NAD-bd_sf"/>
</dbReference>
<evidence type="ECO:0000256" key="2">
    <source>
        <dbReference type="ARBA" id="ARBA00022630"/>
    </source>
</evidence>
<dbReference type="PANTHER" id="PTHR42877:SF4">
    <property type="entry name" value="FAD_NAD(P)-BINDING DOMAIN-CONTAINING PROTEIN-RELATED"/>
    <property type="match status" value="1"/>
</dbReference>
<evidence type="ECO:0000313" key="6">
    <source>
        <dbReference type="EMBL" id="MEJ8279458.1"/>
    </source>
</evidence>
<dbReference type="Proteomes" id="UP001364211">
    <property type="component" value="Unassembled WGS sequence"/>
</dbReference>
<organism evidence="6 7">
    <name type="scientific">Pseudonocardia spirodelae</name>
    <dbReference type="NCBI Taxonomy" id="3133431"/>
    <lineage>
        <taxon>Bacteria</taxon>
        <taxon>Bacillati</taxon>
        <taxon>Actinomycetota</taxon>
        <taxon>Actinomycetes</taxon>
        <taxon>Pseudonocardiales</taxon>
        <taxon>Pseudonocardiaceae</taxon>
        <taxon>Pseudonocardia</taxon>
    </lineage>
</organism>
<dbReference type="RefSeq" id="WP_340289107.1">
    <property type="nucleotide sequence ID" value="NZ_JBBJUP010000007.1"/>
</dbReference>
<reference evidence="6 7" key="1">
    <citation type="submission" date="2024-03" db="EMBL/GenBank/DDBJ databases">
        <title>Draft genome sequence of Pseudonocardia sp. DW16-2.</title>
        <authorList>
            <person name="Duangmal K."/>
        </authorList>
    </citation>
    <scope>NUCLEOTIDE SEQUENCE [LARGE SCALE GENOMIC DNA]</scope>
    <source>
        <strain evidence="6 7">DW16-2</strain>
    </source>
</reference>
<dbReference type="InterPro" id="IPR051209">
    <property type="entry name" value="FAD-bind_Monooxygenase_sf"/>
</dbReference>
<feature type="compositionally biased region" description="Basic and acidic residues" evidence="5">
    <location>
        <begin position="46"/>
        <end position="62"/>
    </location>
</feature>
<comment type="caution">
    <text evidence="6">The sequence shown here is derived from an EMBL/GenBank/DDBJ whole genome shotgun (WGS) entry which is preliminary data.</text>
</comment>
<gene>
    <name evidence="6" type="ORF">WJX68_10995</name>
</gene>
<name>A0ABU8T675_9PSEU</name>
<keyword evidence="7" id="KW-1185">Reference proteome</keyword>
<evidence type="ECO:0000256" key="5">
    <source>
        <dbReference type="SAM" id="MobiDB-lite"/>
    </source>
</evidence>
<dbReference type="PRINTS" id="PR00411">
    <property type="entry name" value="PNDRDTASEI"/>
</dbReference>
<evidence type="ECO:0000256" key="1">
    <source>
        <dbReference type="ARBA" id="ARBA00010139"/>
    </source>
</evidence>
<evidence type="ECO:0000313" key="7">
    <source>
        <dbReference type="Proteomes" id="UP001364211"/>
    </source>
</evidence>
<sequence length="650" mass="72787">MNHVRKESPRADGPGPAIDPGRLRAALADGNIPTLLMVLAHTTGDEKWLRDPYRPRRPKGLDDNDSGGLPPERQDEVRKAVLDLVTSGARPASSPEPERVAAMLEVAMDEPVPAEYGPLLSEELGLRSRDVDLPDRIGDLDVLIIGSGLSGLCLAVKLEAAGVPYTILEKNPGVGGTWLENTYPGCGVDTPSHLYSFSFFPNSRWDRYFAKRPQVSEYLERLTDTYGVRGNIEFGVEVERADYDAGTASWTVVARGADGVRTERSARVLVSAVGMVNRPSVPALPGLESFAGPRMHTAEWLPDVDLTGKRVAVVGTGASAMQLVPTIAGRAEQVTVFQRSKQWALPHPNYLREVSDSVKYLMEVVPYYTEWYRLRAFWNFSDRLHPSLQIDPDWPHPERSINAINDRHRVFLTDYIRSELGDQAEELMDDCLPDYPPYGKRPLLDNGWYRTICRDDVDLVAEGVTEVRPDSIVTESGAEYPADVLVLATGFRTLQFLWPMEIRGRSGRTLRDMWGRQDARAYLGVTVPDFPNFFILNGPNTNAGHGGSAIIATEFQVRYVLQVLDAMVRRDLSTTEVRPEVFEAYNRELDEALAHSIWVHRGMSTYYRNEAGRVVISSPWTYLDYWGRTLEVDLDEYHVEPARTQQRASA</sequence>
<evidence type="ECO:0000256" key="3">
    <source>
        <dbReference type="ARBA" id="ARBA00022827"/>
    </source>
</evidence>
<feature type="region of interest" description="Disordered" evidence="5">
    <location>
        <begin position="1"/>
        <end position="22"/>
    </location>
</feature>
<keyword evidence="2" id="KW-0285">Flavoprotein</keyword>